<evidence type="ECO:0000313" key="2">
    <source>
        <dbReference type="Proteomes" id="UP000308671"/>
    </source>
</evidence>
<dbReference type="EMBL" id="PQXL01000224">
    <property type="protein sequence ID" value="THV48847.1"/>
    <property type="molecule type" value="Genomic_DNA"/>
</dbReference>
<proteinExistence type="predicted"/>
<accession>A0A4S8QU74</accession>
<dbReference type="Proteomes" id="UP000308671">
    <property type="component" value="Unassembled WGS sequence"/>
</dbReference>
<protein>
    <submittedName>
        <fullName evidence="1">Uncharacterized protein</fullName>
    </submittedName>
</protein>
<keyword evidence="2" id="KW-1185">Reference proteome</keyword>
<organism evidence="1 2">
    <name type="scientific">Botrytis galanthina</name>
    <dbReference type="NCBI Taxonomy" id="278940"/>
    <lineage>
        <taxon>Eukaryota</taxon>
        <taxon>Fungi</taxon>
        <taxon>Dikarya</taxon>
        <taxon>Ascomycota</taxon>
        <taxon>Pezizomycotina</taxon>
        <taxon>Leotiomycetes</taxon>
        <taxon>Helotiales</taxon>
        <taxon>Sclerotiniaceae</taxon>
        <taxon>Botrytis</taxon>
    </lineage>
</organism>
<comment type="caution">
    <text evidence="1">The sequence shown here is derived from an EMBL/GenBank/DDBJ whole genome shotgun (WGS) entry which is preliminary data.</text>
</comment>
<dbReference type="AlphaFoldDB" id="A0A4S8QU74"/>
<gene>
    <name evidence="1" type="ORF">BGAL_0224g00090</name>
</gene>
<reference evidence="1 2" key="1">
    <citation type="submission" date="2017-12" db="EMBL/GenBank/DDBJ databases">
        <title>Comparative genomics of Botrytis spp.</title>
        <authorList>
            <person name="Valero-Jimenez C.A."/>
            <person name="Tapia P."/>
            <person name="Veloso J."/>
            <person name="Silva-Moreno E."/>
            <person name="Staats M."/>
            <person name="Valdes J.H."/>
            <person name="Van Kan J.A.L."/>
        </authorList>
    </citation>
    <scope>NUCLEOTIDE SEQUENCE [LARGE SCALE GENOMIC DNA]</scope>
    <source>
        <strain evidence="1 2">MUCL435</strain>
    </source>
</reference>
<sequence length="105" mass="11742">MPADGYGYAKYEVVLAANTAFAYRTSNTHPTVPRLKVSLRTMAMSNSEGVGLLATQETIHHRIDVHGGQSLFRDENKAGVKYQRQFYWALLQIGDQKQVTIVEGQ</sequence>
<evidence type="ECO:0000313" key="1">
    <source>
        <dbReference type="EMBL" id="THV48847.1"/>
    </source>
</evidence>
<name>A0A4S8QU74_9HELO</name>